<protein>
    <submittedName>
        <fullName evidence="2">Uncharacterized protein</fullName>
    </submittedName>
</protein>
<reference evidence="2 3" key="1">
    <citation type="submission" date="2017-07" db="EMBL/GenBank/DDBJ databases">
        <title>First draft Genome Sequence of Nocardia cerradoensis isolated from human infection.</title>
        <authorList>
            <person name="Carrasco G."/>
        </authorList>
    </citation>
    <scope>NUCLEOTIDE SEQUENCE [LARGE SCALE GENOMIC DNA]</scope>
    <source>
        <strain evidence="2 3">CNM20130759</strain>
    </source>
</reference>
<evidence type="ECO:0000313" key="2">
    <source>
        <dbReference type="EMBL" id="OXR41572.1"/>
    </source>
</evidence>
<accession>A0A231GYC9</accession>
<dbReference type="AntiFam" id="ANF00178">
    <property type="entry name" value="Shadow ORF (opposite dhbF)"/>
</dbReference>
<feature type="region of interest" description="Disordered" evidence="1">
    <location>
        <begin position="255"/>
        <end position="300"/>
    </location>
</feature>
<name>A0A231GYC9_9NOCA</name>
<sequence length="300" mass="32475">MELVDEPESLLGIRQRNPLGARHNLQRRLSGAATMPVQVVGETLDRGRVEQIPHRHFPAQRELQPRAHPCSSQRVSTQGEEIVIESRSVSTQYLRERLGDDLFGARLWRPERRGGKHRCRQGLTVDLSRGGQRELVEHHDLRRHHVIGQPRAQPPTNGGDFEVGVRVVGVDGDSTISGGGQVEVSQSRGGPAVRVGRDDENGIEGAGARTPRDGDLISGDFAYAMQLFGGSGVGDDVGFRECVGSRQPIGERAFDEDIGDQSGAGDVGNAYGGGMFGDQLRLQPAQSRESGPRPSGCRGQ</sequence>
<feature type="region of interest" description="Disordered" evidence="1">
    <location>
        <begin position="174"/>
        <end position="211"/>
    </location>
</feature>
<organism evidence="2 3">
    <name type="scientific">Nocardia cerradoensis</name>
    <dbReference type="NCBI Taxonomy" id="85688"/>
    <lineage>
        <taxon>Bacteria</taxon>
        <taxon>Bacillati</taxon>
        <taxon>Actinomycetota</taxon>
        <taxon>Actinomycetes</taxon>
        <taxon>Mycobacteriales</taxon>
        <taxon>Nocardiaceae</taxon>
        <taxon>Nocardia</taxon>
    </lineage>
</organism>
<comment type="caution">
    <text evidence="2">The sequence shown here is derived from an EMBL/GenBank/DDBJ whole genome shotgun (WGS) entry which is preliminary data.</text>
</comment>
<keyword evidence="3" id="KW-1185">Reference proteome</keyword>
<dbReference type="Proteomes" id="UP000215506">
    <property type="component" value="Unassembled WGS sequence"/>
</dbReference>
<evidence type="ECO:0000313" key="3">
    <source>
        <dbReference type="Proteomes" id="UP000215506"/>
    </source>
</evidence>
<dbReference type="EMBL" id="NGAF01000018">
    <property type="protein sequence ID" value="OXR41572.1"/>
    <property type="molecule type" value="Genomic_DNA"/>
</dbReference>
<gene>
    <name evidence="2" type="ORF">B7C42_06213</name>
</gene>
<proteinExistence type="predicted"/>
<dbReference type="AlphaFoldDB" id="A0A231GYC9"/>
<evidence type="ECO:0000256" key="1">
    <source>
        <dbReference type="SAM" id="MobiDB-lite"/>
    </source>
</evidence>